<dbReference type="SUPFAM" id="SSF81301">
    <property type="entry name" value="Nucleotidyltransferase"/>
    <property type="match status" value="1"/>
</dbReference>
<dbReference type="OrthoDB" id="108894at2157"/>
<reference evidence="2 3" key="1">
    <citation type="submission" date="2017-11" db="EMBL/GenBank/DDBJ databases">
        <title>Isolation and Characterization of Methanofollis Species from Methane Seep Offshore SW Taiwan.</title>
        <authorList>
            <person name="Teng N.-H."/>
            <person name="Lai M.-C."/>
            <person name="Chen S.-C."/>
        </authorList>
    </citation>
    <scope>NUCLEOTIDE SEQUENCE [LARGE SCALE GENOMIC DNA]</scope>
    <source>
        <strain evidence="2 3">FWC-SCC2</strain>
    </source>
</reference>
<gene>
    <name evidence="2" type="ORF">CUJ86_09585</name>
</gene>
<name>A0A483CWZ9_9EURY</name>
<sequence>MKKERETEAEAWPHMVGPLTEHPAVLAVMLFGSTATGHRRPFSDIDLCIFASHPLRRDEKEELLSNSAPGYDLSLPGPATQQCTVCSGAERCFSAVMRCNCRG</sequence>
<evidence type="ECO:0000259" key="1">
    <source>
        <dbReference type="Pfam" id="PF18765"/>
    </source>
</evidence>
<dbReference type="InterPro" id="IPR041633">
    <property type="entry name" value="Polbeta"/>
</dbReference>
<keyword evidence="3" id="KW-1185">Reference proteome</keyword>
<dbReference type="InterPro" id="IPR043519">
    <property type="entry name" value="NT_sf"/>
</dbReference>
<proteinExistence type="predicted"/>
<dbReference type="Pfam" id="PF18765">
    <property type="entry name" value="Polbeta"/>
    <property type="match status" value="1"/>
</dbReference>
<dbReference type="Proteomes" id="UP000292580">
    <property type="component" value="Unassembled WGS sequence"/>
</dbReference>
<dbReference type="Gene3D" id="3.30.460.10">
    <property type="entry name" value="Beta Polymerase, domain 2"/>
    <property type="match status" value="1"/>
</dbReference>
<dbReference type="EMBL" id="PGCL01000003">
    <property type="protein sequence ID" value="TAJ44256.1"/>
    <property type="molecule type" value="Genomic_DNA"/>
</dbReference>
<evidence type="ECO:0000313" key="2">
    <source>
        <dbReference type="EMBL" id="TAJ44256.1"/>
    </source>
</evidence>
<accession>A0A483CWZ9</accession>
<comment type="caution">
    <text evidence="2">The sequence shown here is derived from an EMBL/GenBank/DDBJ whole genome shotgun (WGS) entry which is preliminary data.</text>
</comment>
<evidence type="ECO:0000313" key="3">
    <source>
        <dbReference type="Proteomes" id="UP000292580"/>
    </source>
</evidence>
<feature type="domain" description="Polymerase beta nucleotidyltransferase" evidence="1">
    <location>
        <begin position="19"/>
        <end position="65"/>
    </location>
</feature>
<dbReference type="AlphaFoldDB" id="A0A483CWZ9"/>
<dbReference type="CDD" id="cd05403">
    <property type="entry name" value="NT_KNTase_like"/>
    <property type="match status" value="1"/>
</dbReference>
<organism evidence="2 3">
    <name type="scientific">Methanofollis fontis</name>
    <dbReference type="NCBI Taxonomy" id="2052832"/>
    <lineage>
        <taxon>Archaea</taxon>
        <taxon>Methanobacteriati</taxon>
        <taxon>Methanobacteriota</taxon>
        <taxon>Stenosarchaea group</taxon>
        <taxon>Methanomicrobia</taxon>
        <taxon>Methanomicrobiales</taxon>
        <taxon>Methanomicrobiaceae</taxon>
        <taxon>Methanofollis</taxon>
    </lineage>
</organism>
<protein>
    <recommendedName>
        <fullName evidence="1">Polymerase beta nucleotidyltransferase domain-containing protein</fullName>
    </recommendedName>
</protein>